<feature type="domain" description="SGS" evidence="7">
    <location>
        <begin position="98"/>
        <end position="191"/>
    </location>
</feature>
<evidence type="ECO:0000256" key="5">
    <source>
        <dbReference type="PROSITE-ProRule" id="PRU00282"/>
    </source>
</evidence>
<proteinExistence type="inferred from homology"/>
<accession>A0AA38M040</accession>
<feature type="repeat" description="Solcar" evidence="5">
    <location>
        <begin position="156"/>
        <end position="242"/>
    </location>
</feature>
<dbReference type="InterPro" id="IPR018108">
    <property type="entry name" value="MCP_transmembrane"/>
</dbReference>
<dbReference type="SUPFAM" id="SSF103506">
    <property type="entry name" value="Mitochondrial carrier"/>
    <property type="match status" value="1"/>
</dbReference>
<protein>
    <recommendedName>
        <fullName evidence="11">CS domain-containing protein</fullName>
    </recommendedName>
</protein>
<feature type="domain" description="CS" evidence="8">
    <location>
        <begin position="1"/>
        <end position="76"/>
    </location>
</feature>
<dbReference type="GO" id="GO:0016020">
    <property type="term" value="C:membrane"/>
    <property type="evidence" value="ECO:0007669"/>
    <property type="project" value="UniProtKB-SubCell"/>
</dbReference>
<dbReference type="InterPro" id="IPR023395">
    <property type="entry name" value="MCP_dom_sf"/>
</dbReference>
<dbReference type="InterPro" id="IPR008978">
    <property type="entry name" value="HSP20-like_chaperone"/>
</dbReference>
<evidence type="ECO:0000256" key="6">
    <source>
        <dbReference type="RuleBase" id="RU000488"/>
    </source>
</evidence>
<evidence type="ECO:0000259" key="8">
    <source>
        <dbReference type="PROSITE" id="PS51203"/>
    </source>
</evidence>
<dbReference type="PROSITE" id="PS51048">
    <property type="entry name" value="SGS"/>
    <property type="match status" value="1"/>
</dbReference>
<sequence length="246" mass="28268">MSDERDLRIDLKKKEDINLKYGDGSYLQLEFLSKNQKVLLRLFDFVVPEASTFRICKSTIEVKLRKQTEYYWPRLIKEGNKISPTELRKIVSSKDENSSKNSEALKKKKDWNKIDWEIKKAEEESKEEGEGALEKLFKKIYANADDDTRRAMNKSFSESRGTVLSAIAGAFSWVSCYPVDVLKTRIQVLDRLQSDCRLLEVAKSIYKNEGISPFYRGLGATVIRGAPVSAVTFLVYEQLLQLLKCS</sequence>
<dbReference type="Proteomes" id="UP001168821">
    <property type="component" value="Unassembled WGS sequence"/>
</dbReference>
<evidence type="ECO:0000256" key="2">
    <source>
        <dbReference type="ARBA" id="ARBA00006375"/>
    </source>
</evidence>
<comment type="subcellular location">
    <subcellularLocation>
        <location evidence="1">Membrane</location>
        <topology evidence="1">Multi-pass membrane protein</topology>
    </subcellularLocation>
</comment>
<dbReference type="SUPFAM" id="SSF49764">
    <property type="entry name" value="HSP20-like chaperones"/>
    <property type="match status" value="1"/>
</dbReference>
<evidence type="ECO:0000256" key="3">
    <source>
        <dbReference type="ARBA" id="ARBA00022692"/>
    </source>
</evidence>
<comment type="similarity">
    <text evidence="2 6">Belongs to the mitochondrial carrier (TC 2.A.29) family.</text>
</comment>
<dbReference type="GO" id="GO:0051087">
    <property type="term" value="F:protein-folding chaperone binding"/>
    <property type="evidence" value="ECO:0007669"/>
    <property type="project" value="InterPro"/>
</dbReference>
<dbReference type="Gene3D" id="2.60.40.790">
    <property type="match status" value="1"/>
</dbReference>
<dbReference type="InterPro" id="IPR007699">
    <property type="entry name" value="SGS_dom"/>
</dbReference>
<evidence type="ECO:0008006" key="11">
    <source>
        <dbReference type="Google" id="ProtNLM"/>
    </source>
</evidence>
<keyword evidence="3 5" id="KW-0812">Transmembrane</keyword>
<dbReference type="EMBL" id="JALNTZ010000531">
    <property type="protein sequence ID" value="KAJ3634429.1"/>
    <property type="molecule type" value="Genomic_DNA"/>
</dbReference>
<keyword evidence="6" id="KW-0813">Transport</keyword>
<dbReference type="AlphaFoldDB" id="A0AA38M040"/>
<dbReference type="InterPro" id="IPR007052">
    <property type="entry name" value="CS_dom"/>
</dbReference>
<name>A0AA38M040_9CUCU</name>
<gene>
    <name evidence="9" type="ORF">Zmor_019089</name>
</gene>
<evidence type="ECO:0000256" key="1">
    <source>
        <dbReference type="ARBA" id="ARBA00004141"/>
    </source>
</evidence>
<reference evidence="9" key="1">
    <citation type="journal article" date="2023" name="G3 (Bethesda)">
        <title>Whole genome assemblies of Zophobas morio and Tenebrio molitor.</title>
        <authorList>
            <person name="Kaur S."/>
            <person name="Stinson S.A."/>
            <person name="diCenzo G.C."/>
        </authorList>
    </citation>
    <scope>NUCLEOTIDE SEQUENCE</scope>
    <source>
        <strain evidence="9">QUZm001</strain>
    </source>
</reference>
<evidence type="ECO:0000259" key="7">
    <source>
        <dbReference type="PROSITE" id="PS51048"/>
    </source>
</evidence>
<evidence type="ECO:0000313" key="10">
    <source>
        <dbReference type="Proteomes" id="UP001168821"/>
    </source>
</evidence>
<keyword evidence="10" id="KW-1185">Reference proteome</keyword>
<dbReference type="InterPro" id="IPR044563">
    <property type="entry name" value="Sgt1-like"/>
</dbReference>
<evidence type="ECO:0000256" key="4">
    <source>
        <dbReference type="ARBA" id="ARBA00023136"/>
    </source>
</evidence>
<dbReference type="Pfam" id="PF00153">
    <property type="entry name" value="Mito_carr"/>
    <property type="match status" value="1"/>
</dbReference>
<dbReference type="PROSITE" id="PS51203">
    <property type="entry name" value="CS"/>
    <property type="match status" value="1"/>
</dbReference>
<evidence type="ECO:0000313" key="9">
    <source>
        <dbReference type="EMBL" id="KAJ3634429.1"/>
    </source>
</evidence>
<organism evidence="9 10">
    <name type="scientific">Zophobas morio</name>
    <dbReference type="NCBI Taxonomy" id="2755281"/>
    <lineage>
        <taxon>Eukaryota</taxon>
        <taxon>Metazoa</taxon>
        <taxon>Ecdysozoa</taxon>
        <taxon>Arthropoda</taxon>
        <taxon>Hexapoda</taxon>
        <taxon>Insecta</taxon>
        <taxon>Pterygota</taxon>
        <taxon>Neoptera</taxon>
        <taxon>Endopterygota</taxon>
        <taxon>Coleoptera</taxon>
        <taxon>Polyphaga</taxon>
        <taxon>Cucujiformia</taxon>
        <taxon>Tenebrionidae</taxon>
        <taxon>Zophobas</taxon>
    </lineage>
</organism>
<comment type="caution">
    <text evidence="9">The sequence shown here is derived from an EMBL/GenBank/DDBJ whole genome shotgun (WGS) entry which is preliminary data.</text>
</comment>
<dbReference type="PANTHER" id="PTHR45862">
    <property type="entry name" value="PROTEIN SGT1 HOMOLOG"/>
    <property type="match status" value="1"/>
</dbReference>
<dbReference type="PROSITE" id="PS50920">
    <property type="entry name" value="SOLCAR"/>
    <property type="match status" value="1"/>
</dbReference>
<keyword evidence="4 5" id="KW-0472">Membrane</keyword>
<dbReference type="Gene3D" id="1.50.40.10">
    <property type="entry name" value="Mitochondrial carrier domain"/>
    <property type="match status" value="1"/>
</dbReference>